<dbReference type="Gene3D" id="3.30.70.360">
    <property type="match status" value="1"/>
</dbReference>
<dbReference type="InterPro" id="IPR036264">
    <property type="entry name" value="Bact_exopeptidase_dim_dom"/>
</dbReference>
<dbReference type="EMBL" id="GU474865">
    <property type="protein sequence ID" value="ADI17453.1"/>
    <property type="molecule type" value="Genomic_DNA"/>
</dbReference>
<protein>
    <submittedName>
        <fullName evidence="1">Acetylornithine deacetylase/succinyl-diaminopimelate desuccinylase and related deacylases</fullName>
    </submittedName>
</protein>
<name>E0XSR2_9BACT</name>
<dbReference type="SUPFAM" id="SSF55031">
    <property type="entry name" value="Bacterial exopeptidase dimerisation domain"/>
    <property type="match status" value="1"/>
</dbReference>
<organism evidence="1">
    <name type="scientific">uncultured Gemmatimonadales bacterium HF0130_03D03</name>
    <dbReference type="NCBI Taxonomy" id="710742"/>
    <lineage>
        <taxon>Bacteria</taxon>
        <taxon>Pseudomonadati</taxon>
        <taxon>Gemmatimonadota</taxon>
        <taxon>Gemmatimonadia</taxon>
        <taxon>Gemmatimonadales</taxon>
        <taxon>environmental samples</taxon>
    </lineage>
</organism>
<accession>E0XSR2</accession>
<proteinExistence type="predicted"/>
<sequence length="103" mass="11469">MGVYRAIEQVETSRNVNRDPDPVFADYTIPFPISIGTMSGGDWASSVPDNMSMEGRMGIHPDESLEHARAEFEAAIEEAAQANPFLCEHPPVVEWWGGRFFPT</sequence>
<dbReference type="AlphaFoldDB" id="E0XSR2"/>
<evidence type="ECO:0000313" key="1">
    <source>
        <dbReference type="EMBL" id="ADI17453.1"/>
    </source>
</evidence>
<reference evidence="1" key="1">
    <citation type="journal article" date="2011" name="Environ. Microbiol.">
        <title>Time-series analyses of Monterey Bay coastal microbial picoplankton using a 'genome proxy' microarray.</title>
        <authorList>
            <person name="Rich V.I."/>
            <person name="Pham V.D."/>
            <person name="Eppley J."/>
            <person name="Shi Y."/>
            <person name="DeLong E.F."/>
        </authorList>
    </citation>
    <scope>NUCLEOTIDE SEQUENCE</scope>
</reference>